<evidence type="ECO:0000256" key="1">
    <source>
        <dbReference type="ARBA" id="ARBA00022729"/>
    </source>
</evidence>
<dbReference type="SUPFAM" id="SSF48726">
    <property type="entry name" value="Immunoglobulin"/>
    <property type="match status" value="3"/>
</dbReference>
<keyword evidence="2" id="KW-0677">Repeat</keyword>
<dbReference type="Pfam" id="PF13927">
    <property type="entry name" value="Ig_3"/>
    <property type="match status" value="3"/>
</dbReference>
<dbReference type="PANTHER" id="PTHR12231:SF253">
    <property type="entry name" value="DPR-INTERACTING PROTEIN ETA, ISOFORM B-RELATED"/>
    <property type="match status" value="1"/>
</dbReference>
<proteinExistence type="predicted"/>
<sequence length="382" mass="42662">SILLLVSILTIDKPEGARLITNASQNTVTEGDTVTFMCIVMAAVPEVSIYKFYFNGRLLGRNNNSEYTLNKVNRSQHYGEYKCVPQNDAGDGAEATVRLDINVPVHFTEVPHNITVNTSTPLFLSCDASGFPEPQIRWEKYGINLSRTKQLNITSSNRNDAGEYVCIAGNGGRQEKTVRAYVTVQYPPTIQNITTSSKKSWIGQTVTLKCLSDGLPTPTLSWYKPKGSEINRVRARENKVQVPLRGDQDFGHYKCIAANGLIPSDEKLIKINQIRAPDVVEIDELPGETTNDTITLKWKEPESNGKVITTYTVYQRVVTDGKVGQWIEVRRIRDVSVRELKIALEKGKVYQFAITATNELGESLKQEKANIQQVKAEGSMFK</sequence>
<keyword evidence="8" id="KW-1185">Reference proteome</keyword>
<dbReference type="Proteomes" id="UP001159428">
    <property type="component" value="Unassembled WGS sequence"/>
</dbReference>
<dbReference type="InterPro" id="IPR036116">
    <property type="entry name" value="FN3_sf"/>
</dbReference>
<feature type="domain" description="Fibronectin type-III" evidence="6">
    <location>
        <begin position="276"/>
        <end position="377"/>
    </location>
</feature>
<dbReference type="InterPro" id="IPR003961">
    <property type="entry name" value="FN3_dom"/>
</dbReference>
<evidence type="ECO:0000313" key="8">
    <source>
        <dbReference type="Proteomes" id="UP001159428"/>
    </source>
</evidence>
<dbReference type="SMART" id="SM00060">
    <property type="entry name" value="FN3"/>
    <property type="match status" value="1"/>
</dbReference>
<dbReference type="AlphaFoldDB" id="A0AAU9Y1V4"/>
<reference evidence="7 8" key="1">
    <citation type="submission" date="2022-05" db="EMBL/GenBank/DDBJ databases">
        <authorList>
            <consortium name="Genoscope - CEA"/>
            <person name="William W."/>
        </authorList>
    </citation>
    <scope>NUCLEOTIDE SEQUENCE [LARGE SCALE GENOMIC DNA]</scope>
</reference>
<keyword evidence="1" id="KW-0732">Signal</keyword>
<dbReference type="PROSITE" id="PS50853">
    <property type="entry name" value="FN3"/>
    <property type="match status" value="1"/>
</dbReference>
<dbReference type="PROSITE" id="PS50835">
    <property type="entry name" value="IG_LIKE"/>
    <property type="match status" value="3"/>
</dbReference>
<dbReference type="SMART" id="SM00408">
    <property type="entry name" value="IGc2"/>
    <property type="match status" value="3"/>
</dbReference>
<evidence type="ECO:0000313" key="7">
    <source>
        <dbReference type="EMBL" id="CAH3162653.1"/>
    </source>
</evidence>
<dbReference type="SMART" id="SM00409">
    <property type="entry name" value="IG"/>
    <property type="match status" value="3"/>
</dbReference>
<dbReference type="PANTHER" id="PTHR12231">
    <property type="entry name" value="CTX-RELATED TYPE I TRANSMEMBRANE PROTEIN"/>
    <property type="match status" value="1"/>
</dbReference>
<keyword evidence="3" id="KW-1015">Disulfide bond</keyword>
<evidence type="ECO:0000259" key="5">
    <source>
        <dbReference type="PROSITE" id="PS50835"/>
    </source>
</evidence>
<dbReference type="EMBL" id="CALNXJ010000086">
    <property type="protein sequence ID" value="CAH3162653.1"/>
    <property type="molecule type" value="Genomic_DNA"/>
</dbReference>
<dbReference type="InterPro" id="IPR013783">
    <property type="entry name" value="Ig-like_fold"/>
</dbReference>
<accession>A0AAU9Y1V4</accession>
<dbReference type="InterPro" id="IPR003598">
    <property type="entry name" value="Ig_sub2"/>
</dbReference>
<feature type="non-terminal residue" evidence="7">
    <location>
        <position position="1"/>
    </location>
</feature>
<dbReference type="CDD" id="cd00063">
    <property type="entry name" value="FN3"/>
    <property type="match status" value="1"/>
</dbReference>
<keyword evidence="4" id="KW-0393">Immunoglobulin domain</keyword>
<name>A0AAU9Y1V4_9CNID</name>
<feature type="domain" description="Ig-like" evidence="5">
    <location>
        <begin position="104"/>
        <end position="179"/>
    </location>
</feature>
<dbReference type="SUPFAM" id="SSF49265">
    <property type="entry name" value="Fibronectin type III"/>
    <property type="match status" value="1"/>
</dbReference>
<comment type="caution">
    <text evidence="7">The sequence shown here is derived from an EMBL/GenBank/DDBJ whole genome shotgun (WGS) entry which is preliminary data.</text>
</comment>
<organism evidence="7 8">
    <name type="scientific">Pocillopora meandrina</name>
    <dbReference type="NCBI Taxonomy" id="46732"/>
    <lineage>
        <taxon>Eukaryota</taxon>
        <taxon>Metazoa</taxon>
        <taxon>Cnidaria</taxon>
        <taxon>Anthozoa</taxon>
        <taxon>Hexacorallia</taxon>
        <taxon>Scleractinia</taxon>
        <taxon>Astrocoeniina</taxon>
        <taxon>Pocilloporidae</taxon>
        <taxon>Pocillopora</taxon>
    </lineage>
</organism>
<evidence type="ECO:0000256" key="3">
    <source>
        <dbReference type="ARBA" id="ARBA00023157"/>
    </source>
</evidence>
<feature type="domain" description="Ig-like" evidence="5">
    <location>
        <begin position="188"/>
        <end position="272"/>
    </location>
</feature>
<gene>
    <name evidence="7" type="ORF">PMEA_00034306</name>
</gene>
<dbReference type="Gene3D" id="2.60.40.10">
    <property type="entry name" value="Immunoglobulins"/>
    <property type="match status" value="4"/>
</dbReference>
<evidence type="ECO:0000259" key="6">
    <source>
        <dbReference type="PROSITE" id="PS50853"/>
    </source>
</evidence>
<evidence type="ECO:0000256" key="4">
    <source>
        <dbReference type="ARBA" id="ARBA00023319"/>
    </source>
</evidence>
<dbReference type="InterPro" id="IPR003599">
    <property type="entry name" value="Ig_sub"/>
</dbReference>
<dbReference type="InterPro" id="IPR051170">
    <property type="entry name" value="Neural/epithelial_adhesion"/>
</dbReference>
<dbReference type="InterPro" id="IPR007110">
    <property type="entry name" value="Ig-like_dom"/>
</dbReference>
<protein>
    <submittedName>
        <fullName evidence="7">Uncharacterized protein</fullName>
    </submittedName>
</protein>
<dbReference type="InterPro" id="IPR036179">
    <property type="entry name" value="Ig-like_dom_sf"/>
</dbReference>
<evidence type="ECO:0000256" key="2">
    <source>
        <dbReference type="ARBA" id="ARBA00022737"/>
    </source>
</evidence>
<feature type="domain" description="Ig-like" evidence="5">
    <location>
        <begin position="14"/>
        <end position="100"/>
    </location>
</feature>